<dbReference type="InterPro" id="IPR013029">
    <property type="entry name" value="YchF_C"/>
</dbReference>
<evidence type="ECO:0000259" key="6">
    <source>
        <dbReference type="PROSITE" id="PS51880"/>
    </source>
</evidence>
<dbReference type="Gene3D" id="3.40.50.300">
    <property type="entry name" value="P-loop containing nucleotide triphosphate hydrolases"/>
    <property type="match status" value="1"/>
</dbReference>
<dbReference type="InterPro" id="IPR012675">
    <property type="entry name" value="Beta-grasp_dom_sf"/>
</dbReference>
<keyword evidence="4" id="KW-0067">ATP-binding</keyword>
<evidence type="ECO:0000256" key="4">
    <source>
        <dbReference type="ARBA" id="ARBA00022840"/>
    </source>
</evidence>
<reference evidence="7" key="1">
    <citation type="journal article" date="2020" name="mSystems">
        <title>Genome- and Community-Level Interaction Insights into Carbon Utilization and Element Cycling Functions of Hydrothermarchaeota in Hydrothermal Sediment.</title>
        <authorList>
            <person name="Zhou Z."/>
            <person name="Liu Y."/>
            <person name="Xu W."/>
            <person name="Pan J."/>
            <person name="Luo Z.H."/>
            <person name="Li M."/>
        </authorList>
    </citation>
    <scope>NUCLEOTIDE SEQUENCE [LARGE SCALE GENOMIC DNA]</scope>
    <source>
        <strain evidence="7">SpSt-1182</strain>
    </source>
</reference>
<dbReference type="FunFam" id="3.10.20.30:FF:000029">
    <property type="entry name" value="Obg-like ATPase 1"/>
    <property type="match status" value="1"/>
</dbReference>
<dbReference type="Proteomes" id="UP000885672">
    <property type="component" value="Unassembled WGS sequence"/>
</dbReference>
<accession>A0A7V0XEJ2</accession>
<protein>
    <submittedName>
        <fullName evidence="7">Redox-regulated ATPase YchF</fullName>
    </submittedName>
</protein>
<comment type="caution">
    <text evidence="7">The sequence shown here is derived from an EMBL/GenBank/DDBJ whole genome shotgun (WGS) entry which is preliminary data.</text>
</comment>
<feature type="domain" description="TGS" evidence="6">
    <location>
        <begin position="276"/>
        <end position="359"/>
    </location>
</feature>
<proteinExistence type="predicted"/>
<dbReference type="InterPro" id="IPR027417">
    <property type="entry name" value="P-loop_NTPase"/>
</dbReference>
<dbReference type="Pfam" id="PF06071">
    <property type="entry name" value="YchF-GTPase_C"/>
    <property type="match status" value="1"/>
</dbReference>
<dbReference type="InterPro" id="IPR012676">
    <property type="entry name" value="TGS-like"/>
</dbReference>
<gene>
    <name evidence="7" type="primary">ychF</name>
    <name evidence="7" type="ORF">ENN51_02495</name>
</gene>
<evidence type="ECO:0000256" key="2">
    <source>
        <dbReference type="ARBA" id="ARBA00022723"/>
    </source>
</evidence>
<dbReference type="PANTHER" id="PTHR23305">
    <property type="entry name" value="OBG GTPASE FAMILY"/>
    <property type="match status" value="1"/>
</dbReference>
<dbReference type="SUPFAM" id="SSF81271">
    <property type="entry name" value="TGS-like"/>
    <property type="match status" value="1"/>
</dbReference>
<evidence type="ECO:0000313" key="7">
    <source>
        <dbReference type="EMBL" id="HDQ99142.1"/>
    </source>
</evidence>
<dbReference type="AlphaFoldDB" id="A0A7V0XEJ2"/>
<name>A0A7V0XEJ2_UNCW3</name>
<sequence length="361" mass="40100">MTIGVFGLKASGKTTIFSLLTGLSVDPATRRRDGATAIAPVHDARLTELAGIFRPKKTTRAGLTFTDMPGFDSEADPGEKTRVMQAILNADALLCVVRAFVEPSVPWPVNGETPARQFDAIRTELLLRDLGVVESRLERITWTEQKHHRLSDDERREHEVLTGVRERLEAEQFVSRQQLPPTDARLIGSLNLFTAKPVIIAVNTDEEQLGRGAYPDRDYIRRQGEANGFADIELSGRIEAEISQLDAADRRAFLEAYGLSESGIERLSRIVYRHVGLISFLTVGEDEVRAWTIRLNTRARDAAGAIHTRLAKTFVRAEVIPYDSFMTVGDMKLARARGLVRLAGRDEIVQDGDIFHVRAGG</sequence>
<evidence type="ECO:0000256" key="1">
    <source>
        <dbReference type="ARBA" id="ARBA00001946"/>
    </source>
</evidence>
<keyword evidence="3" id="KW-0547">Nucleotide-binding</keyword>
<dbReference type="EMBL" id="DSBX01000096">
    <property type="protein sequence ID" value="HDQ99142.1"/>
    <property type="molecule type" value="Genomic_DNA"/>
</dbReference>
<comment type="cofactor">
    <cofactor evidence="1">
        <name>Mg(2+)</name>
        <dbReference type="ChEBI" id="CHEBI:18420"/>
    </cofactor>
</comment>
<evidence type="ECO:0000256" key="3">
    <source>
        <dbReference type="ARBA" id="ARBA00022741"/>
    </source>
</evidence>
<dbReference type="InterPro" id="IPR023192">
    <property type="entry name" value="TGS-like_dom_sf"/>
</dbReference>
<dbReference type="SUPFAM" id="SSF52540">
    <property type="entry name" value="P-loop containing nucleoside triphosphate hydrolases"/>
    <property type="match status" value="1"/>
</dbReference>
<dbReference type="GO" id="GO:0005524">
    <property type="term" value="F:ATP binding"/>
    <property type="evidence" value="ECO:0007669"/>
    <property type="project" value="UniProtKB-KW"/>
</dbReference>
<dbReference type="CDD" id="cd00882">
    <property type="entry name" value="Ras_like_GTPase"/>
    <property type="match status" value="1"/>
</dbReference>
<keyword evidence="2" id="KW-0479">Metal-binding</keyword>
<dbReference type="Gene3D" id="1.10.150.300">
    <property type="entry name" value="TGS-like domain"/>
    <property type="match status" value="1"/>
</dbReference>
<evidence type="ECO:0000256" key="5">
    <source>
        <dbReference type="ARBA" id="ARBA00022842"/>
    </source>
</evidence>
<dbReference type="Gene3D" id="3.10.20.30">
    <property type="match status" value="1"/>
</dbReference>
<keyword evidence="5" id="KW-0460">Magnesium</keyword>
<dbReference type="PROSITE" id="PS51880">
    <property type="entry name" value="TGS"/>
    <property type="match status" value="1"/>
</dbReference>
<dbReference type="PANTHER" id="PTHR23305:SF18">
    <property type="entry name" value="OBG-TYPE G DOMAIN-CONTAINING PROTEIN"/>
    <property type="match status" value="1"/>
</dbReference>
<organism evidence="7">
    <name type="scientific">candidate division WOR-3 bacterium</name>
    <dbReference type="NCBI Taxonomy" id="2052148"/>
    <lineage>
        <taxon>Bacteria</taxon>
        <taxon>Bacteria division WOR-3</taxon>
    </lineage>
</organism>
<dbReference type="GO" id="GO:0046872">
    <property type="term" value="F:metal ion binding"/>
    <property type="evidence" value="ECO:0007669"/>
    <property type="project" value="UniProtKB-KW"/>
</dbReference>
<dbReference type="GO" id="GO:0016887">
    <property type="term" value="F:ATP hydrolysis activity"/>
    <property type="evidence" value="ECO:0007669"/>
    <property type="project" value="TreeGrafter"/>
</dbReference>
<dbReference type="InterPro" id="IPR004095">
    <property type="entry name" value="TGS"/>
</dbReference>
<dbReference type="GO" id="GO:0005737">
    <property type="term" value="C:cytoplasm"/>
    <property type="evidence" value="ECO:0007669"/>
    <property type="project" value="TreeGrafter"/>
</dbReference>